<dbReference type="NCBIfam" id="TIGR00612">
    <property type="entry name" value="ispG_gcpE"/>
    <property type="match status" value="1"/>
</dbReference>
<dbReference type="InterPro" id="IPR011005">
    <property type="entry name" value="Dihydropteroate_synth-like_sf"/>
</dbReference>
<keyword evidence="11" id="KW-1185">Reference proteome</keyword>
<dbReference type="SUPFAM" id="SSF56014">
    <property type="entry name" value="Nitrite and sulphite reductase 4Fe-4S domain-like"/>
    <property type="match status" value="1"/>
</dbReference>
<comment type="caution">
    <text evidence="10">The sequence shown here is derived from an EMBL/GenBank/DDBJ whole genome shotgun (WGS) entry which is preliminary data.</text>
</comment>
<dbReference type="HAMAP" id="MF_00159">
    <property type="entry name" value="IspG"/>
    <property type="match status" value="1"/>
</dbReference>
<dbReference type="PANTHER" id="PTHR30454:SF0">
    <property type="entry name" value="4-HYDROXY-3-METHYLBUT-2-EN-1-YL DIPHOSPHATE SYNTHASE (FERREDOXIN), CHLOROPLASTIC"/>
    <property type="match status" value="1"/>
</dbReference>
<keyword evidence="5 7" id="KW-0411">Iron-sulfur</keyword>
<gene>
    <name evidence="7" type="primary">ispG</name>
    <name evidence="10" type="ORF">JCM21142_189</name>
</gene>
<feature type="binding site" evidence="7">
    <location>
        <position position="561"/>
    </location>
    <ligand>
        <name>[4Fe-4S] cluster</name>
        <dbReference type="ChEBI" id="CHEBI:49883"/>
    </ligand>
</feature>
<feature type="binding site" evidence="7">
    <location>
        <position position="523"/>
    </location>
    <ligand>
        <name>[4Fe-4S] cluster</name>
        <dbReference type="ChEBI" id="CHEBI:49883"/>
    </ligand>
</feature>
<dbReference type="PIRSF" id="PIRSF037336">
    <property type="entry name" value="IspG_like"/>
    <property type="match status" value="1"/>
</dbReference>
<dbReference type="InterPro" id="IPR017178">
    <property type="entry name" value="IspG_atypical"/>
</dbReference>
<feature type="domain" description="IspG TIM-barrel" evidence="8">
    <location>
        <begin position="18"/>
        <end position="288"/>
    </location>
</feature>
<evidence type="ECO:0000259" key="8">
    <source>
        <dbReference type="Pfam" id="PF04551"/>
    </source>
</evidence>
<accession>W7Y0V9</accession>
<keyword evidence="3 7" id="KW-0560">Oxidoreductase</keyword>
<dbReference type="EMBL" id="BAMD01000002">
    <property type="protein sequence ID" value="GAF01577.1"/>
    <property type="molecule type" value="Genomic_DNA"/>
</dbReference>
<evidence type="ECO:0000256" key="7">
    <source>
        <dbReference type="HAMAP-Rule" id="MF_00159"/>
    </source>
</evidence>
<comment type="pathway">
    <text evidence="7">Isoprenoid biosynthesis; isopentenyl diphosphate biosynthesis via DXP pathway; isopentenyl diphosphate from 1-deoxy-D-xylulose 5-phosphate: step 5/6.</text>
</comment>
<evidence type="ECO:0000313" key="11">
    <source>
        <dbReference type="Proteomes" id="UP000019402"/>
    </source>
</evidence>
<sequence>MSKSHYCIDIFNYTRYHTSEVQIGNLRLGAKHPIVVQSMTTTNTNDTEATVHQIKNIFDAGGQMVRMTTQGQREAGNLKAIKEELKQQGYDGPLVADIHFNPNAANIAAQHIEKVRINPGNFVDGAKKFESIEYTNESYYEELELIKRKLIPLLNICKQNNTAIRIGTNHGSLSDRIMSRYGDTPLGMVESCMEFLRICRDEEFGNVVLSIKASNARIMVHTVRLLVQKMHEEDMYYPLHLGVTEAGEGEDGRIRSAVGIGTLLADGIGDTIRVSLTEAPENEISVAKDLIAYVEQRANHEVIEAVSDASYYPFKYVERASNVVRNVGGHHVPVVVGNMFTKNDRPDYVFSTKKRGEGSRIVALEQWRECDNKDRCFPLLEAYQIEELDKLDVELALLRVFYADLTSEVLKKLRGYQNVVLVLKAKHTNSVAEQRAAFLLLGAEKVTCPVIIYKKYEGLFNNLTQLNAACDFGPLFLDGFGDGIWIDYDQEMETGLVNKTAYSVLQAARVRFEKPDYISCPGCGRTLFGLQETTALVKAQTAHLKGLKIAVMGCIVNGPGEMADADYGYVGSGPGKITLYHQREVVKANIKEEDAVGELIQLIKQKGDWIDPV</sequence>
<dbReference type="RefSeq" id="WP_044211885.1">
    <property type="nucleotide sequence ID" value="NZ_BAMD01000002.1"/>
</dbReference>
<evidence type="ECO:0000256" key="5">
    <source>
        <dbReference type="ARBA" id="ARBA00023014"/>
    </source>
</evidence>
<keyword evidence="1 7" id="KW-0004">4Fe-4S</keyword>
<dbReference type="Gene3D" id="3.30.413.10">
    <property type="entry name" value="Sulfite Reductase Hemoprotein, domain 1"/>
    <property type="match status" value="1"/>
</dbReference>
<dbReference type="GO" id="GO:0019288">
    <property type="term" value="P:isopentenyl diphosphate biosynthetic process, methylerythritol 4-phosphate pathway"/>
    <property type="evidence" value="ECO:0007669"/>
    <property type="project" value="UniProtKB-UniRule"/>
</dbReference>
<dbReference type="GO" id="GO:0051539">
    <property type="term" value="F:4 iron, 4 sulfur cluster binding"/>
    <property type="evidence" value="ECO:0007669"/>
    <property type="project" value="UniProtKB-UniRule"/>
</dbReference>
<name>W7Y0V9_9BACT</name>
<dbReference type="FunFam" id="3.20.20.20:FF:000005">
    <property type="entry name" value="4-hydroxy-3-methylbut-2-en-1-yl diphosphate synthase (flavodoxin)"/>
    <property type="match status" value="1"/>
</dbReference>
<dbReference type="GO" id="GO:0141197">
    <property type="term" value="F:4-hydroxy-3-methylbut-2-enyl-diphosphate synthase activity (flavodoxin)"/>
    <property type="evidence" value="ECO:0007669"/>
    <property type="project" value="UniProtKB-EC"/>
</dbReference>
<reference evidence="10 11" key="1">
    <citation type="journal article" date="2014" name="Genome Announc.">
        <title>Draft Genome Sequence of Cytophaga fermentans JCM 21142T, a Facultative Anaerobe Isolated from Marine Mud.</title>
        <authorList>
            <person name="Starns D."/>
            <person name="Oshima K."/>
            <person name="Suda W."/>
            <person name="Iino T."/>
            <person name="Yuki M."/>
            <person name="Inoue J."/>
            <person name="Kitamura K."/>
            <person name="Iida T."/>
            <person name="Darby A."/>
            <person name="Hattori M."/>
            <person name="Ohkuma M."/>
        </authorList>
    </citation>
    <scope>NUCLEOTIDE SEQUENCE [LARGE SCALE GENOMIC DNA]</scope>
    <source>
        <strain evidence="10 11">JCM 21142</strain>
    </source>
</reference>
<dbReference type="InterPro" id="IPR004588">
    <property type="entry name" value="IspG_bac-typ"/>
</dbReference>
<evidence type="ECO:0000256" key="6">
    <source>
        <dbReference type="ARBA" id="ARBA00023229"/>
    </source>
</evidence>
<dbReference type="eggNOG" id="COG0821">
    <property type="taxonomic scope" value="Bacteria"/>
</dbReference>
<keyword evidence="2 7" id="KW-0479">Metal-binding</keyword>
<evidence type="ECO:0000256" key="1">
    <source>
        <dbReference type="ARBA" id="ARBA00022485"/>
    </source>
</evidence>
<evidence type="ECO:0000313" key="10">
    <source>
        <dbReference type="EMBL" id="GAF01577.1"/>
    </source>
</evidence>
<dbReference type="UniPathway" id="UPA00056">
    <property type="reaction ID" value="UER00096"/>
</dbReference>
<dbReference type="GO" id="GO:0005506">
    <property type="term" value="F:iron ion binding"/>
    <property type="evidence" value="ECO:0007669"/>
    <property type="project" value="InterPro"/>
</dbReference>
<dbReference type="GO" id="GO:0046429">
    <property type="term" value="F:4-hydroxy-3-methylbut-2-en-1-yl diphosphate synthase activity (ferredoxin)"/>
    <property type="evidence" value="ECO:0007669"/>
    <property type="project" value="UniProtKB-UniRule"/>
</dbReference>
<dbReference type="InterPro" id="IPR058579">
    <property type="entry name" value="IspG_C"/>
</dbReference>
<dbReference type="Gene3D" id="3.20.20.20">
    <property type="entry name" value="Dihydropteroate synthase-like"/>
    <property type="match status" value="1"/>
</dbReference>
<evidence type="ECO:0000256" key="3">
    <source>
        <dbReference type="ARBA" id="ARBA00023002"/>
    </source>
</evidence>
<keyword evidence="6 7" id="KW-0414">Isoprene biosynthesis</keyword>
<feature type="domain" description="IspG C-terminal" evidence="9">
    <location>
        <begin position="517"/>
        <end position="604"/>
    </location>
</feature>
<proteinExistence type="inferred from homology"/>
<comment type="cofactor">
    <cofactor evidence="7">
        <name>[4Fe-4S] cluster</name>
        <dbReference type="ChEBI" id="CHEBI:49883"/>
    </cofactor>
    <text evidence="7">Binds 1 [4Fe-4S] cluster.</text>
</comment>
<keyword evidence="4 7" id="KW-0408">Iron</keyword>
<dbReference type="Pfam" id="PF26540">
    <property type="entry name" value="GcpE_C"/>
    <property type="match status" value="1"/>
</dbReference>
<dbReference type="GO" id="GO:0016114">
    <property type="term" value="P:terpenoid biosynthetic process"/>
    <property type="evidence" value="ECO:0007669"/>
    <property type="project" value="InterPro"/>
</dbReference>
<dbReference type="Proteomes" id="UP000019402">
    <property type="component" value="Unassembled WGS sequence"/>
</dbReference>
<feature type="binding site" evidence="7">
    <location>
        <position position="554"/>
    </location>
    <ligand>
        <name>[4Fe-4S] cluster</name>
        <dbReference type="ChEBI" id="CHEBI:49883"/>
    </ligand>
</feature>
<organism evidence="10 11">
    <name type="scientific">Saccharicrinis fermentans DSM 9555 = JCM 21142</name>
    <dbReference type="NCBI Taxonomy" id="869213"/>
    <lineage>
        <taxon>Bacteria</taxon>
        <taxon>Pseudomonadati</taxon>
        <taxon>Bacteroidota</taxon>
        <taxon>Bacteroidia</taxon>
        <taxon>Marinilabiliales</taxon>
        <taxon>Marinilabiliaceae</taxon>
        <taxon>Saccharicrinis</taxon>
    </lineage>
</organism>
<feature type="binding site" evidence="7">
    <location>
        <position position="520"/>
    </location>
    <ligand>
        <name>[4Fe-4S] cluster</name>
        <dbReference type="ChEBI" id="CHEBI:49883"/>
    </ligand>
</feature>
<dbReference type="EC" id="1.17.7.3" evidence="7"/>
<evidence type="ECO:0000256" key="4">
    <source>
        <dbReference type="ARBA" id="ARBA00023004"/>
    </source>
</evidence>
<dbReference type="PANTHER" id="PTHR30454">
    <property type="entry name" value="4-HYDROXY-3-METHYLBUT-2-EN-1-YL DIPHOSPHATE SYNTHASE"/>
    <property type="match status" value="1"/>
</dbReference>
<comment type="function">
    <text evidence="7">Converts 2C-methyl-D-erythritol 2,4-cyclodiphosphate (ME-2,4cPP) into 1-hydroxy-2-methyl-2-(E)-butenyl 4-diphosphate.</text>
</comment>
<dbReference type="InterPro" id="IPR058578">
    <property type="entry name" value="IspG_TIM"/>
</dbReference>
<dbReference type="AlphaFoldDB" id="W7Y0V9"/>
<dbReference type="InterPro" id="IPR045854">
    <property type="entry name" value="NO2/SO3_Rdtase_4Fe4S_sf"/>
</dbReference>
<dbReference type="Pfam" id="PF04551">
    <property type="entry name" value="GcpE"/>
    <property type="match status" value="1"/>
</dbReference>
<dbReference type="STRING" id="869213.GCA_000517085_03298"/>
<comment type="similarity">
    <text evidence="7">Belongs to the IspG family.</text>
</comment>
<evidence type="ECO:0000259" key="9">
    <source>
        <dbReference type="Pfam" id="PF26540"/>
    </source>
</evidence>
<evidence type="ECO:0000256" key="2">
    <source>
        <dbReference type="ARBA" id="ARBA00022723"/>
    </source>
</evidence>
<comment type="catalytic activity">
    <reaction evidence="7">
        <text>(2E)-4-hydroxy-3-methylbut-2-enyl diphosphate + oxidized [flavodoxin] + H2O + 2 H(+) = 2-C-methyl-D-erythritol 2,4-cyclic diphosphate + reduced [flavodoxin]</text>
        <dbReference type="Rhea" id="RHEA:43604"/>
        <dbReference type="Rhea" id="RHEA-COMP:10622"/>
        <dbReference type="Rhea" id="RHEA-COMP:10623"/>
        <dbReference type="ChEBI" id="CHEBI:15377"/>
        <dbReference type="ChEBI" id="CHEBI:15378"/>
        <dbReference type="ChEBI" id="CHEBI:57618"/>
        <dbReference type="ChEBI" id="CHEBI:58210"/>
        <dbReference type="ChEBI" id="CHEBI:58483"/>
        <dbReference type="ChEBI" id="CHEBI:128753"/>
        <dbReference type="EC" id="1.17.7.3"/>
    </reaction>
</comment>
<protein>
    <recommendedName>
        <fullName evidence="7">4-hydroxy-3-methylbut-2-en-1-yl diphosphate synthase (flavodoxin)</fullName>
        <ecNumber evidence="7">1.17.7.3</ecNumber>
    </recommendedName>
    <alternativeName>
        <fullName evidence="7">1-hydroxy-2-methyl-2-(E)-butenyl 4-diphosphate synthase</fullName>
    </alternativeName>
</protein>